<keyword evidence="2" id="KW-1185">Reference proteome</keyword>
<accession>A0A0L0BRG6</accession>
<comment type="caution">
    <text evidence="1">The sequence shown here is derived from an EMBL/GenBank/DDBJ whole genome shotgun (WGS) entry which is preliminary data.</text>
</comment>
<dbReference type="AlphaFoldDB" id="A0A0L0BRG6"/>
<sequence>MLTNCQQQKANYQGEITLLVLLQYPGQKIPLVCRNYKLVMINSILGLSLVTFWYTEILKSPDVGVAPAIHFRQVITFSFSVHTMELVPCCRSFGNGAIMARDYITRKDSEDHGKPFQVYPVVEKGHREIRPLRQDVPRLTKSRRPFYPQMFILMKKVVIVA</sequence>
<proteinExistence type="predicted"/>
<dbReference type="Proteomes" id="UP000037069">
    <property type="component" value="Unassembled WGS sequence"/>
</dbReference>
<protein>
    <submittedName>
        <fullName evidence="1">Uncharacterized protein</fullName>
    </submittedName>
</protein>
<organism evidence="1 2">
    <name type="scientific">Lucilia cuprina</name>
    <name type="common">Green bottle fly</name>
    <name type="synonym">Australian sheep blowfly</name>
    <dbReference type="NCBI Taxonomy" id="7375"/>
    <lineage>
        <taxon>Eukaryota</taxon>
        <taxon>Metazoa</taxon>
        <taxon>Ecdysozoa</taxon>
        <taxon>Arthropoda</taxon>
        <taxon>Hexapoda</taxon>
        <taxon>Insecta</taxon>
        <taxon>Pterygota</taxon>
        <taxon>Neoptera</taxon>
        <taxon>Endopterygota</taxon>
        <taxon>Diptera</taxon>
        <taxon>Brachycera</taxon>
        <taxon>Muscomorpha</taxon>
        <taxon>Oestroidea</taxon>
        <taxon>Calliphoridae</taxon>
        <taxon>Luciliinae</taxon>
        <taxon>Lucilia</taxon>
    </lineage>
</organism>
<evidence type="ECO:0000313" key="2">
    <source>
        <dbReference type="Proteomes" id="UP000037069"/>
    </source>
</evidence>
<name>A0A0L0BRG6_LUCCU</name>
<reference evidence="1 2" key="1">
    <citation type="journal article" date="2015" name="Nat. Commun.">
        <title>Lucilia cuprina genome unlocks parasitic fly biology to underpin future interventions.</title>
        <authorList>
            <person name="Anstead C.A."/>
            <person name="Korhonen P.K."/>
            <person name="Young N.D."/>
            <person name="Hall R.S."/>
            <person name="Jex A.R."/>
            <person name="Murali S.C."/>
            <person name="Hughes D.S."/>
            <person name="Lee S.F."/>
            <person name="Perry T."/>
            <person name="Stroehlein A.J."/>
            <person name="Ansell B.R."/>
            <person name="Breugelmans B."/>
            <person name="Hofmann A."/>
            <person name="Qu J."/>
            <person name="Dugan S."/>
            <person name="Lee S.L."/>
            <person name="Chao H."/>
            <person name="Dinh H."/>
            <person name="Han Y."/>
            <person name="Doddapaneni H.V."/>
            <person name="Worley K.C."/>
            <person name="Muzny D.M."/>
            <person name="Ioannidis P."/>
            <person name="Waterhouse R.M."/>
            <person name="Zdobnov E.M."/>
            <person name="James P.J."/>
            <person name="Bagnall N.H."/>
            <person name="Kotze A.C."/>
            <person name="Gibbs R.A."/>
            <person name="Richards S."/>
            <person name="Batterham P."/>
            <person name="Gasser R.B."/>
        </authorList>
    </citation>
    <scope>NUCLEOTIDE SEQUENCE [LARGE SCALE GENOMIC DNA]</scope>
    <source>
        <strain evidence="1 2">LS</strain>
        <tissue evidence="1">Full body</tissue>
    </source>
</reference>
<dbReference type="EMBL" id="JRES01001467">
    <property type="protein sequence ID" value="KNC22670.1"/>
    <property type="molecule type" value="Genomic_DNA"/>
</dbReference>
<gene>
    <name evidence="1" type="ORF">FF38_05338</name>
</gene>
<evidence type="ECO:0000313" key="1">
    <source>
        <dbReference type="EMBL" id="KNC22670.1"/>
    </source>
</evidence>